<evidence type="ECO:0000313" key="1">
    <source>
        <dbReference type="EMBL" id="SFW49884.1"/>
    </source>
</evidence>
<sequence>MNFRKHISKLYLIVVLFALYSCNNKTEEQQLQINKLQKQLTAKDSIINVISGDLDKSNHKIENSSAEILTLENQINAETLISFTDESAPIINTKNFIKFAFKSHDIENTNIMSSIWWKGAFINSKQFEKPRLALDEFSIINYIWSSIDRSPENLKKLITPKEKQVLYLIFKNNNLYKESGASSIVKALLTAYTEVENNESIRYENDLTSKMYSQVQYADNYWDVYEEIENTINDFASEEVKGILSDENYSPKKGQESKLSNRVFFVYSFWIRRYKEKNQTLVYELLKELHQNVSNESPNSF</sequence>
<evidence type="ECO:0000313" key="2">
    <source>
        <dbReference type="Proteomes" id="UP000183257"/>
    </source>
</evidence>
<reference evidence="2" key="1">
    <citation type="submission" date="2016-11" db="EMBL/GenBank/DDBJ databases">
        <authorList>
            <person name="Varghese N."/>
            <person name="Submissions S."/>
        </authorList>
    </citation>
    <scope>NUCLEOTIDE SEQUENCE [LARGE SCALE GENOMIC DNA]</scope>
    <source>
        <strain evidence="2">DSM 24786</strain>
    </source>
</reference>
<gene>
    <name evidence="1" type="ORF">SAMN05660313_02129</name>
</gene>
<dbReference type="STRING" id="76595.SAMN05660313_02129"/>
<dbReference type="AlphaFoldDB" id="A0A1K1PQU6"/>
<dbReference type="PROSITE" id="PS51257">
    <property type="entry name" value="PROKAR_LIPOPROTEIN"/>
    <property type="match status" value="1"/>
</dbReference>
<accession>A0A1K1PQU6</accession>
<dbReference type="Proteomes" id="UP000183257">
    <property type="component" value="Unassembled WGS sequence"/>
</dbReference>
<name>A0A1K1PQU6_9FLAO</name>
<proteinExistence type="predicted"/>
<evidence type="ECO:0008006" key="3">
    <source>
        <dbReference type="Google" id="ProtNLM"/>
    </source>
</evidence>
<organism evidence="1 2">
    <name type="scientific">Cellulophaga fucicola</name>
    <dbReference type="NCBI Taxonomy" id="76595"/>
    <lineage>
        <taxon>Bacteria</taxon>
        <taxon>Pseudomonadati</taxon>
        <taxon>Bacteroidota</taxon>
        <taxon>Flavobacteriia</taxon>
        <taxon>Flavobacteriales</taxon>
        <taxon>Flavobacteriaceae</taxon>
        <taxon>Cellulophaga</taxon>
    </lineage>
</organism>
<dbReference type="EMBL" id="FPIY01000002">
    <property type="protein sequence ID" value="SFW49884.1"/>
    <property type="molecule type" value="Genomic_DNA"/>
</dbReference>
<dbReference type="RefSeq" id="WP_072303737.1">
    <property type="nucleotide sequence ID" value="NZ_FPIY01000002.1"/>
</dbReference>
<dbReference type="OrthoDB" id="673018at2"/>
<protein>
    <recommendedName>
        <fullName evidence="3">Lipoprotein</fullName>
    </recommendedName>
</protein>
<keyword evidence="2" id="KW-1185">Reference proteome</keyword>